<dbReference type="PANTHER" id="PTHR47332:SF6">
    <property type="entry name" value="SET DOMAIN-CONTAINING PROTEIN"/>
    <property type="match status" value="1"/>
</dbReference>
<dbReference type="Gene3D" id="2.170.270.10">
    <property type="entry name" value="SET domain"/>
    <property type="match status" value="1"/>
</dbReference>
<dbReference type="InterPro" id="IPR001214">
    <property type="entry name" value="SET_dom"/>
</dbReference>
<sequence>MQMKHAFSSLLLAWLATAPVAAARSDRRLAARTLGNVTPSLVVDAIPVVDSNPLKKRVTSTSGGATRPQSNAAARPPANAAARPPANAALSPANNAALRPPTNAVVKPPTNAALKPPTNAALKPPTNAALKPPANAALKPPANAAPLPLGTSQRPPSGGGIRPAANAAPVSPAKTPVVPRPKSNPVCPTRRNMLGKRATTPVEAGTLAQGQAADELRTWSLKNCIGLAAADCTTGNKIMAHINGINEQQQDYKAQTIAFASHAALVDDKVTMRKPVAADFKNDLTATACAKVAGMVIDIKLLLQQYGFTVIEVERTLKDGDMQITAAGAINVDTGIRSQPVCFQPVHKPNTTDPYCLYTHPTFRSHGISVITTPGLAAALTSSLDDGVVPRHQRDHPSSPMSAQQRSSGALAYEIRDLPGRGKGLVATRPIRRWETVVVQFPSLVVLMDFWEAVESPKQSRRLLNRALKQLPAGEKGRILALARTGGFESQVEDVLRTNIFGVDVGGAFHMGLFVEGSRVNHNCRPNVYWEYDTKTMAQEVVALRDIEQGEELTHSYVTLGGSRSQRREELEAWGFECKCALCSASPQEVGLSDRRREMLNDLGIRLREAKDLSPEEVAVLVDQMGALIELEQLHPQVVVYYTLAARAFLAAGDRARARDFVRLAEEA</sequence>
<feature type="non-terminal residue" evidence="4">
    <location>
        <position position="1"/>
    </location>
</feature>
<reference evidence="4" key="1">
    <citation type="journal article" date="2012" name="PLoS Genet.">
        <title>Comparative analysis of the genomes of two field isolates of the rice blast fungus Magnaporthe oryzae.</title>
        <authorList>
            <person name="Xue M."/>
            <person name="Yang J."/>
            <person name="Li Z."/>
            <person name="Hu S."/>
            <person name="Yao N."/>
            <person name="Dean R.A."/>
            <person name="Zhao W."/>
            <person name="Shen M."/>
            <person name="Zhang H."/>
            <person name="Li C."/>
            <person name="Liu L."/>
            <person name="Cao L."/>
            <person name="Xu X."/>
            <person name="Xing Y."/>
            <person name="Hsiang T."/>
            <person name="Zhang Z."/>
            <person name="Xu J.R."/>
            <person name="Peng Y.L."/>
        </authorList>
    </citation>
    <scope>NUCLEOTIDE SEQUENCE [LARGE SCALE GENOMIC DNA]</scope>
    <source>
        <strain evidence="4">P131</strain>
    </source>
</reference>
<dbReference type="EMBL" id="JH794506">
    <property type="protein sequence ID" value="ELQ64299.1"/>
    <property type="molecule type" value="Genomic_DNA"/>
</dbReference>
<dbReference type="PROSITE" id="PS50280">
    <property type="entry name" value="SET"/>
    <property type="match status" value="1"/>
</dbReference>
<dbReference type="PANTHER" id="PTHR47332">
    <property type="entry name" value="SET DOMAIN-CONTAINING PROTEIN 5"/>
    <property type="match status" value="1"/>
</dbReference>
<evidence type="ECO:0000313" key="4">
    <source>
        <dbReference type="EMBL" id="ELQ64299.1"/>
    </source>
</evidence>
<evidence type="ECO:0000256" key="2">
    <source>
        <dbReference type="SAM" id="SignalP"/>
    </source>
</evidence>
<dbReference type="InterPro" id="IPR046341">
    <property type="entry name" value="SET_dom_sf"/>
</dbReference>
<accession>L7J8W6</accession>
<evidence type="ECO:0000256" key="1">
    <source>
        <dbReference type="SAM" id="MobiDB-lite"/>
    </source>
</evidence>
<feature type="signal peptide" evidence="2">
    <location>
        <begin position="1"/>
        <end position="22"/>
    </location>
</feature>
<dbReference type="InterPro" id="IPR053185">
    <property type="entry name" value="SET_domain_protein"/>
</dbReference>
<dbReference type="CDD" id="cd20071">
    <property type="entry name" value="SET_SMYD"/>
    <property type="match status" value="1"/>
</dbReference>
<feature type="compositionally biased region" description="Polar residues" evidence="1">
    <location>
        <begin position="59"/>
        <end position="69"/>
    </location>
</feature>
<organism>
    <name type="scientific">Pyricularia oryzae (strain P131)</name>
    <name type="common">Rice blast fungus</name>
    <name type="synonym">Magnaporthe oryzae</name>
    <dbReference type="NCBI Taxonomy" id="1143193"/>
    <lineage>
        <taxon>Eukaryota</taxon>
        <taxon>Fungi</taxon>
        <taxon>Dikarya</taxon>
        <taxon>Ascomycota</taxon>
        <taxon>Pezizomycotina</taxon>
        <taxon>Sordariomycetes</taxon>
        <taxon>Sordariomycetidae</taxon>
        <taxon>Magnaporthales</taxon>
        <taxon>Pyriculariaceae</taxon>
        <taxon>Pyricularia</taxon>
    </lineage>
</organism>
<protein>
    <recommendedName>
        <fullName evidence="3">SET domain-containing protein</fullName>
    </recommendedName>
</protein>
<dbReference type="AlphaFoldDB" id="L7J8W6"/>
<feature type="region of interest" description="Disordered" evidence="1">
    <location>
        <begin position="54"/>
        <end position="192"/>
    </location>
</feature>
<feature type="domain" description="SET" evidence="3">
    <location>
        <begin position="411"/>
        <end position="558"/>
    </location>
</feature>
<keyword evidence="2" id="KW-0732">Signal</keyword>
<feature type="compositionally biased region" description="Low complexity" evidence="1">
    <location>
        <begin position="70"/>
        <end position="148"/>
    </location>
</feature>
<gene>
    <name evidence="4" type="ORF">OOW_P131scaffold00655g1</name>
</gene>
<evidence type="ECO:0000259" key="3">
    <source>
        <dbReference type="PROSITE" id="PS50280"/>
    </source>
</evidence>
<proteinExistence type="predicted"/>
<dbReference type="SMART" id="SM00317">
    <property type="entry name" value="SET"/>
    <property type="match status" value="1"/>
</dbReference>
<name>L7J8W6_PYRO1</name>
<feature type="chain" id="PRO_5003977941" description="SET domain-containing protein" evidence="2">
    <location>
        <begin position="23"/>
        <end position="668"/>
    </location>
</feature>
<dbReference type="Pfam" id="PF00856">
    <property type="entry name" value="SET"/>
    <property type="match status" value="1"/>
</dbReference>
<dbReference type="SUPFAM" id="SSF82199">
    <property type="entry name" value="SET domain"/>
    <property type="match status" value="1"/>
</dbReference>